<dbReference type="InterPro" id="IPR041677">
    <property type="entry name" value="DNA2/NAM7_AAA_11"/>
</dbReference>
<dbReference type="GO" id="GO:0031380">
    <property type="term" value="C:nuclear RNA-directed RNA polymerase complex"/>
    <property type="evidence" value="ECO:0007669"/>
    <property type="project" value="TreeGrafter"/>
</dbReference>
<dbReference type="PANTHER" id="PTHR10887:SF341">
    <property type="entry name" value="NFX1-TYPE ZINC FINGER-CONTAINING PROTEIN 1"/>
    <property type="match status" value="1"/>
</dbReference>
<dbReference type="Proteomes" id="UP001296104">
    <property type="component" value="Unassembled WGS sequence"/>
</dbReference>
<dbReference type="InterPro" id="IPR045055">
    <property type="entry name" value="DNA2/NAM7-like"/>
</dbReference>
<dbReference type="InterPro" id="IPR027417">
    <property type="entry name" value="P-loop_NTPase"/>
</dbReference>
<keyword evidence="3" id="KW-1185">Reference proteome</keyword>
<evidence type="ECO:0000313" key="3">
    <source>
        <dbReference type="Proteomes" id="UP001296104"/>
    </source>
</evidence>
<organism evidence="2 3">
    <name type="scientific">Lecanosticta acicola</name>
    <dbReference type="NCBI Taxonomy" id="111012"/>
    <lineage>
        <taxon>Eukaryota</taxon>
        <taxon>Fungi</taxon>
        <taxon>Dikarya</taxon>
        <taxon>Ascomycota</taxon>
        <taxon>Pezizomycotina</taxon>
        <taxon>Dothideomycetes</taxon>
        <taxon>Dothideomycetidae</taxon>
        <taxon>Mycosphaerellales</taxon>
        <taxon>Mycosphaerellaceae</taxon>
        <taxon>Lecanosticta</taxon>
    </lineage>
</organism>
<accession>A0AAI8Z5E7</accession>
<protein>
    <recommendedName>
        <fullName evidence="1">DNA2/NAM7 helicase helicase domain-containing protein</fullName>
    </recommendedName>
</protein>
<dbReference type="EMBL" id="CAVMBE010000070">
    <property type="protein sequence ID" value="CAK4032788.1"/>
    <property type="molecule type" value="Genomic_DNA"/>
</dbReference>
<gene>
    <name evidence="2" type="ORF">LECACI_7A007946</name>
</gene>
<dbReference type="Pfam" id="PF13086">
    <property type="entry name" value="AAA_11"/>
    <property type="match status" value="1"/>
</dbReference>
<reference evidence="2" key="1">
    <citation type="submission" date="2023-11" db="EMBL/GenBank/DDBJ databases">
        <authorList>
            <person name="Alioto T."/>
            <person name="Alioto T."/>
            <person name="Gomez Garrido J."/>
        </authorList>
    </citation>
    <scope>NUCLEOTIDE SEQUENCE</scope>
</reference>
<dbReference type="PANTHER" id="PTHR10887">
    <property type="entry name" value="DNA2/NAM7 HELICASE FAMILY"/>
    <property type="match status" value="1"/>
</dbReference>
<dbReference type="GO" id="GO:0004386">
    <property type="term" value="F:helicase activity"/>
    <property type="evidence" value="ECO:0007669"/>
    <property type="project" value="InterPro"/>
</dbReference>
<feature type="domain" description="DNA2/NAM7 helicase helicase" evidence="1">
    <location>
        <begin position="494"/>
        <end position="628"/>
    </location>
</feature>
<proteinExistence type="predicted"/>
<dbReference type="SUPFAM" id="SSF52540">
    <property type="entry name" value="P-loop containing nucleoside triphosphate hydrolases"/>
    <property type="match status" value="1"/>
</dbReference>
<dbReference type="Gene3D" id="3.40.50.300">
    <property type="entry name" value="P-loop containing nucleotide triphosphate hydrolases"/>
    <property type="match status" value="1"/>
</dbReference>
<evidence type="ECO:0000313" key="2">
    <source>
        <dbReference type="EMBL" id="CAK4032788.1"/>
    </source>
</evidence>
<dbReference type="GO" id="GO:0031048">
    <property type="term" value="P:regulatory ncRNA-mediated heterochromatin formation"/>
    <property type="evidence" value="ECO:0007669"/>
    <property type="project" value="TreeGrafter"/>
</dbReference>
<comment type="caution">
    <text evidence="2">The sequence shown here is derived from an EMBL/GenBank/DDBJ whole genome shotgun (WGS) entry which is preliminary data.</text>
</comment>
<sequence>MDSAEPEQLLSAGYSHAATMSQIASKGNLLGRGDRLYRLLESFINGKRTTRSADDSKLLLESICSQEDHAGCIERIGCSPHALQAIRQGVRFDHSDGFINGHLAEFLAYLATPAVKLLCNGEFLRRVLAEIVRPPTLWNALVAAYEEKRLTQRSQSNFAWLLLELLLWIDEPPIDVDALASKYTNGKDFLQSEDRQVRALGYRIQHIVQAKQNDHHVLRAGPGGRHDNDFTDFRKIAIYPTEDELSSTHRPYYNSAQALADQPWDSRAGFHLENQFRLLREDFLADIRDDLETSSKKGKRASKRARTSLRDLEIAGAYCGQDKFKVPFSLAVSVGSGLEWLTGRDVNERRKYLKNFPGVLKHNSFGYFIYDGCVVAFAKLVRVEELLVKKTPVVALQVPGSAALKKVLVSLKTSRAVEFVLLETAAFAYEPVLRCLQSKVELPLWEQLLATKGNGSEVSLQHSTLPVKDLSDEIEQHGGGDLSSIMGLSKSVRLDESQTSSLLAGLRQSVSLIQGPPGTGKSFIGALLGKALHDHTKENILVLCFTNHALDQFLEDLLDIGIPSESMVRLGSKSTLRTKHLSLRDQGPARSRTPQNWDNINRLNGETQRQEDTLKDTITQYSDLADSSNEIMNYLEFSDDDYQFFEAFSVPENDEGFTIVGEAGRHVDESYLLDRWIRGLDPGVFANSVSSRHVDIWTMDSNARSEKLQRWKREILQEAAGKVIDGVNGFNASQSTLHEAF</sequence>
<name>A0AAI8Z5E7_9PEZI</name>
<dbReference type="AlphaFoldDB" id="A0AAI8Z5E7"/>
<evidence type="ECO:0000259" key="1">
    <source>
        <dbReference type="Pfam" id="PF13086"/>
    </source>
</evidence>